<dbReference type="SUPFAM" id="SSF81606">
    <property type="entry name" value="PP2C-like"/>
    <property type="match status" value="1"/>
</dbReference>
<evidence type="ECO:0000256" key="1">
    <source>
        <dbReference type="SAM" id="MobiDB-lite"/>
    </source>
</evidence>
<dbReference type="AlphaFoldDB" id="U6M374"/>
<dbReference type="CDD" id="cd00143">
    <property type="entry name" value="PP2Cc"/>
    <property type="match status" value="1"/>
</dbReference>
<feature type="region of interest" description="Disordered" evidence="1">
    <location>
        <begin position="87"/>
        <end position="134"/>
    </location>
</feature>
<dbReference type="Gene3D" id="3.60.40.10">
    <property type="entry name" value="PPM-type phosphatase domain"/>
    <property type="match status" value="1"/>
</dbReference>
<reference evidence="3" key="2">
    <citation type="submission" date="2013-10" db="EMBL/GenBank/DDBJ databases">
        <authorList>
            <person name="Aslett M."/>
        </authorList>
    </citation>
    <scope>NUCLEOTIDE SEQUENCE [LARGE SCALE GENOMIC DNA]</scope>
    <source>
        <strain evidence="3">Weybridge</strain>
    </source>
</reference>
<feature type="compositionally biased region" description="Polar residues" evidence="1">
    <location>
        <begin position="95"/>
        <end position="110"/>
    </location>
</feature>
<dbReference type="GeneID" id="25335699"/>
<feature type="compositionally biased region" description="Basic and acidic residues" evidence="1">
    <location>
        <begin position="29"/>
        <end position="42"/>
    </location>
</feature>
<dbReference type="VEuPathDB" id="ToxoDB:EMWEY_00017130"/>
<dbReference type="SMART" id="SM00332">
    <property type="entry name" value="PP2Cc"/>
    <property type="match status" value="1"/>
</dbReference>
<dbReference type="RefSeq" id="XP_013335320.1">
    <property type="nucleotide sequence ID" value="XM_013479866.1"/>
</dbReference>
<proteinExistence type="predicted"/>
<dbReference type="Proteomes" id="UP000030763">
    <property type="component" value="Unassembled WGS sequence"/>
</dbReference>
<reference evidence="3" key="1">
    <citation type="submission" date="2013-10" db="EMBL/GenBank/DDBJ databases">
        <title>Genomic analysis of the causative agents of coccidiosis in chickens.</title>
        <authorList>
            <person name="Reid A.J."/>
            <person name="Blake D."/>
            <person name="Billington K."/>
            <person name="Browne H."/>
            <person name="Dunn M."/>
            <person name="Hung S."/>
            <person name="Kawahara F."/>
            <person name="Miranda-Saavedra D."/>
            <person name="Mourier T."/>
            <person name="Nagra H."/>
            <person name="Otto T.D."/>
            <person name="Rawlings N."/>
            <person name="Sanchez A."/>
            <person name="Sanders M."/>
            <person name="Subramaniam C."/>
            <person name="Tay Y."/>
            <person name="Dear P."/>
            <person name="Doerig C."/>
            <person name="Gruber A."/>
            <person name="Parkinson J."/>
            <person name="Shirley M."/>
            <person name="Wan K.L."/>
            <person name="Berriman M."/>
            <person name="Tomley F."/>
            <person name="Pain A."/>
        </authorList>
    </citation>
    <scope>NUCLEOTIDE SEQUENCE [LARGE SCALE GENOMIC DNA]</scope>
    <source>
        <strain evidence="3">Weybridge</strain>
    </source>
</reference>
<keyword evidence="4" id="KW-1185">Reference proteome</keyword>
<dbReference type="GO" id="GO:0004722">
    <property type="term" value="F:protein serine/threonine phosphatase activity"/>
    <property type="evidence" value="ECO:0007669"/>
    <property type="project" value="InterPro"/>
</dbReference>
<feature type="region of interest" description="Disordered" evidence="1">
    <location>
        <begin position="1"/>
        <end position="47"/>
    </location>
</feature>
<dbReference type="PROSITE" id="PS51746">
    <property type="entry name" value="PPM_2"/>
    <property type="match status" value="1"/>
</dbReference>
<dbReference type="OrthoDB" id="10264738at2759"/>
<gene>
    <name evidence="3" type="ORF">EMWEY_00017130</name>
</gene>
<evidence type="ECO:0000259" key="2">
    <source>
        <dbReference type="PROSITE" id="PS51746"/>
    </source>
</evidence>
<dbReference type="InterPro" id="IPR036457">
    <property type="entry name" value="PPM-type-like_dom_sf"/>
</dbReference>
<accession>U6M374</accession>
<dbReference type="OMA" id="NIIHEYM"/>
<sequence>MGACGAKQLSGARGLDAGDDTLGGSTENTEPREVARPSDKFPESQPYLAETVHPSLLGRFYRPKNVTFESSIKLNVTEGVSPWILGTPGGGSVGSKESSQPGLSNASKPSSLRVAGTTDAGASPESTRSSDAGLLQEKAVQITGADSPVALEKIGVSVVCKKGYKPTCPNNDGFFVSHVRGCTVCCVLDGHGPFGHEICHVVQQDLLRLTTDNPDLPIRSKSVLQEAFLKAHSNLQSKCDSFRLDSKFSGTTVTVLVYLRKQNKLFTAHVGNSRAVLCKMNRYGCGVRAVDLTVDHTPTNNKELRRIVKAGGQVRALGGDGLHRIFLTSGCLPGLAVARSIGDTLAGGAGVISLPEIREYKIDAKRDKFLLLCTDGVWNVLSSQEAVEIANSAEQQEWRTAPEELARESWRRWINEEQIFADDMTVLFLKLC</sequence>
<evidence type="ECO:0000313" key="3">
    <source>
        <dbReference type="EMBL" id="CDJ58672.1"/>
    </source>
</evidence>
<name>U6M374_EIMMA</name>
<dbReference type="InterPro" id="IPR015655">
    <property type="entry name" value="PP2C"/>
</dbReference>
<protein>
    <submittedName>
        <fullName evidence="3">Protein phosphatase 2C, putative</fullName>
    </submittedName>
</protein>
<feature type="domain" description="PPM-type phosphatase" evidence="2">
    <location>
        <begin position="155"/>
        <end position="431"/>
    </location>
</feature>
<dbReference type="InterPro" id="IPR001932">
    <property type="entry name" value="PPM-type_phosphatase-like_dom"/>
</dbReference>
<dbReference type="EMBL" id="HG719776">
    <property type="protein sequence ID" value="CDJ58672.1"/>
    <property type="molecule type" value="Genomic_DNA"/>
</dbReference>
<dbReference type="PANTHER" id="PTHR47992">
    <property type="entry name" value="PROTEIN PHOSPHATASE"/>
    <property type="match status" value="1"/>
</dbReference>
<dbReference type="Pfam" id="PF00481">
    <property type="entry name" value="PP2C"/>
    <property type="match status" value="1"/>
</dbReference>
<organism evidence="3 4">
    <name type="scientific">Eimeria maxima</name>
    <name type="common">Coccidian parasite</name>
    <dbReference type="NCBI Taxonomy" id="5804"/>
    <lineage>
        <taxon>Eukaryota</taxon>
        <taxon>Sar</taxon>
        <taxon>Alveolata</taxon>
        <taxon>Apicomplexa</taxon>
        <taxon>Conoidasida</taxon>
        <taxon>Coccidia</taxon>
        <taxon>Eucoccidiorida</taxon>
        <taxon>Eimeriorina</taxon>
        <taxon>Eimeriidae</taxon>
        <taxon>Eimeria</taxon>
    </lineage>
</organism>
<evidence type="ECO:0000313" key="4">
    <source>
        <dbReference type="Proteomes" id="UP000030763"/>
    </source>
</evidence>